<dbReference type="AlphaFoldDB" id="J2SS26"/>
<proteinExistence type="predicted"/>
<reference evidence="1 2" key="1">
    <citation type="journal article" date="2012" name="J. Bacteriol.">
        <title>Twenty-one genome sequences from Pseudomonas species and 19 genome sequences from diverse bacteria isolated from the rhizosphere and endosphere of Populus deltoides.</title>
        <authorList>
            <person name="Brown S.D."/>
            <person name="Utturkar S.M."/>
            <person name="Klingeman D.M."/>
            <person name="Johnson C.M."/>
            <person name="Martin S.L."/>
            <person name="Land M.L."/>
            <person name="Lu T.Y."/>
            <person name="Schadt C.W."/>
            <person name="Doktycz M.J."/>
            <person name="Pelletier D.A."/>
        </authorList>
    </citation>
    <scope>NUCLEOTIDE SEQUENCE [LARGE SCALE GENOMIC DNA]</scope>
    <source>
        <strain evidence="1 2">CF314</strain>
    </source>
</reference>
<protein>
    <recommendedName>
        <fullName evidence="3">BioF2-like acetyltransferase domain-containing protein</fullName>
    </recommendedName>
</protein>
<dbReference type="SUPFAM" id="SSF55729">
    <property type="entry name" value="Acyl-CoA N-acyltransferases (Nat)"/>
    <property type="match status" value="1"/>
</dbReference>
<accession>J2SS26</accession>
<dbReference type="EMBL" id="AKJY01000095">
    <property type="protein sequence ID" value="EJL68377.1"/>
    <property type="molecule type" value="Genomic_DNA"/>
</dbReference>
<evidence type="ECO:0008006" key="3">
    <source>
        <dbReference type="Google" id="ProtNLM"/>
    </source>
</evidence>
<comment type="caution">
    <text evidence="1">The sequence shown here is derived from an EMBL/GenBank/DDBJ whole genome shotgun (WGS) entry which is preliminary data.</text>
</comment>
<evidence type="ECO:0000313" key="1">
    <source>
        <dbReference type="EMBL" id="EJL68377.1"/>
    </source>
</evidence>
<name>J2SS26_9FLAO</name>
<organism evidence="1 2">
    <name type="scientific">Chryseobacterium populi</name>
    <dbReference type="NCBI Taxonomy" id="1144316"/>
    <lineage>
        <taxon>Bacteria</taxon>
        <taxon>Pseudomonadati</taxon>
        <taxon>Bacteroidota</taxon>
        <taxon>Flavobacteriia</taxon>
        <taxon>Flavobacteriales</taxon>
        <taxon>Weeksellaceae</taxon>
        <taxon>Chryseobacterium group</taxon>
        <taxon>Chryseobacterium</taxon>
    </lineage>
</organism>
<gene>
    <name evidence="1" type="ORF">PMI13_03712</name>
</gene>
<dbReference type="Gene3D" id="3.40.630.30">
    <property type="match status" value="1"/>
</dbReference>
<dbReference type="RefSeq" id="WP_007846433.1">
    <property type="nucleotide sequence ID" value="NZ_AKJY01000095.1"/>
</dbReference>
<evidence type="ECO:0000313" key="2">
    <source>
        <dbReference type="Proteomes" id="UP000007509"/>
    </source>
</evidence>
<dbReference type="PATRIC" id="fig|1144316.3.peg.3732"/>
<dbReference type="Proteomes" id="UP000007509">
    <property type="component" value="Unassembled WGS sequence"/>
</dbReference>
<dbReference type="InterPro" id="IPR016181">
    <property type="entry name" value="Acyl_CoA_acyltransferase"/>
</dbReference>
<sequence>MIRRLQYNEIDFKKYTECLEKSEQRKYSASRTFLDVTSNKHWELLVYNDYEAVMPVPYVKKYGFKIVHSPMLCQQLGIFSEKEDAGINEIFLEFLQKNYLIRIYKFNDVNQFQSSLPQRKNFLISPDSYEKVSAKYSPKRKRKLRLDEEVIKSSDIKNITFSEAKGFIEANILGADKDEDIKGFINIFEKFYELKALEFLAFYYQNTIINLIVTYNDSRTVALLGTFNDKEYVKISGASVLIDRIIQENIETKIFDFEGGELPNIEEFFRGFRPELKPYAVLENPMKILAQNFVRFFIKGKIYSLR</sequence>
<keyword evidence="2" id="KW-1185">Reference proteome</keyword>